<evidence type="ECO:0000256" key="1">
    <source>
        <dbReference type="ARBA" id="ARBA00022737"/>
    </source>
</evidence>
<evidence type="ECO:0000313" key="5">
    <source>
        <dbReference type="EMBL" id="MBC5992017.1"/>
    </source>
</evidence>
<dbReference type="InterPro" id="IPR050952">
    <property type="entry name" value="TRIM-NHL_E3_ligases"/>
</dbReference>
<comment type="caution">
    <text evidence="5">The sequence shown here is derived from an EMBL/GenBank/DDBJ whole genome shotgun (WGS) entry which is preliminary data.</text>
</comment>
<dbReference type="SUPFAM" id="SSF101898">
    <property type="entry name" value="NHL repeat"/>
    <property type="match status" value="1"/>
</dbReference>
<dbReference type="InterPro" id="IPR013783">
    <property type="entry name" value="Ig-like_fold"/>
</dbReference>
<accession>A0A923SHX6</accession>
<feature type="domain" description="IPT/TIG" evidence="4">
    <location>
        <begin position="1177"/>
        <end position="1255"/>
    </location>
</feature>
<reference evidence="5" key="1">
    <citation type="submission" date="2020-08" db="EMBL/GenBank/DDBJ databases">
        <title>Pontibacter sp. SD6 16S ribosomal RNA gene Genome sequencing and assembly.</title>
        <authorList>
            <person name="Kang M."/>
        </authorList>
    </citation>
    <scope>NUCLEOTIDE SEQUENCE</scope>
    <source>
        <strain evidence="5">SD6</strain>
    </source>
</reference>
<dbReference type="NCBIfam" id="TIGR04183">
    <property type="entry name" value="Por_Secre_tail"/>
    <property type="match status" value="1"/>
</dbReference>
<dbReference type="SUPFAM" id="SSF81296">
    <property type="entry name" value="E set domains"/>
    <property type="match status" value="4"/>
</dbReference>
<dbReference type="InterPro" id="IPR011042">
    <property type="entry name" value="6-blade_b-propeller_TolB-like"/>
</dbReference>
<dbReference type="PROSITE" id="PS51125">
    <property type="entry name" value="NHL"/>
    <property type="match status" value="3"/>
</dbReference>
<feature type="signal peptide" evidence="3">
    <location>
        <begin position="1"/>
        <end position="19"/>
    </location>
</feature>
<keyword evidence="1" id="KW-0677">Repeat</keyword>
<keyword evidence="3" id="KW-0732">Signal</keyword>
<dbReference type="Pfam" id="PF18962">
    <property type="entry name" value="Por_Secre_tail"/>
    <property type="match status" value="1"/>
</dbReference>
<feature type="chain" id="PRO_5037104856" evidence="3">
    <location>
        <begin position="20"/>
        <end position="1509"/>
    </location>
</feature>
<dbReference type="Gene3D" id="2.120.10.30">
    <property type="entry name" value="TolB, C-terminal domain"/>
    <property type="match status" value="2"/>
</dbReference>
<dbReference type="Gene3D" id="2.60.40.10">
    <property type="entry name" value="Immunoglobulins"/>
    <property type="match status" value="5"/>
</dbReference>
<name>A0A923SHX6_9BACT</name>
<feature type="repeat" description="NHL" evidence="2">
    <location>
        <begin position="115"/>
        <end position="155"/>
    </location>
</feature>
<dbReference type="RefSeq" id="WP_187065982.1">
    <property type="nucleotide sequence ID" value="NZ_JACRVF010000001.1"/>
</dbReference>
<dbReference type="PANTHER" id="PTHR24104">
    <property type="entry name" value="E3 UBIQUITIN-PROTEIN LIGASE NHLRC1-RELATED"/>
    <property type="match status" value="1"/>
</dbReference>
<dbReference type="InterPro" id="IPR002909">
    <property type="entry name" value="IPT_dom"/>
</dbReference>
<dbReference type="InterPro" id="IPR014756">
    <property type="entry name" value="Ig_E-set"/>
</dbReference>
<dbReference type="GO" id="GO:0008270">
    <property type="term" value="F:zinc ion binding"/>
    <property type="evidence" value="ECO:0007669"/>
    <property type="project" value="UniProtKB-KW"/>
</dbReference>
<keyword evidence="6" id="KW-1185">Reference proteome</keyword>
<feature type="repeat" description="NHL" evidence="2">
    <location>
        <begin position="220"/>
        <end position="248"/>
    </location>
</feature>
<dbReference type="InterPro" id="IPR001258">
    <property type="entry name" value="NHL_repeat"/>
</dbReference>
<dbReference type="Pfam" id="PF01436">
    <property type="entry name" value="NHL"/>
    <property type="match status" value="2"/>
</dbReference>
<protein>
    <submittedName>
        <fullName evidence="5">IPT/TIG domain-containing protein</fullName>
    </submittedName>
</protein>
<organism evidence="5 6">
    <name type="scientific">Pontibacter cellulosilyticus</name>
    <dbReference type="NCBI Taxonomy" id="1720253"/>
    <lineage>
        <taxon>Bacteria</taxon>
        <taxon>Pseudomonadati</taxon>
        <taxon>Bacteroidota</taxon>
        <taxon>Cytophagia</taxon>
        <taxon>Cytophagales</taxon>
        <taxon>Hymenobacteraceae</taxon>
        <taxon>Pontibacter</taxon>
    </lineage>
</organism>
<feature type="domain" description="IPT/TIG" evidence="4">
    <location>
        <begin position="1259"/>
        <end position="1337"/>
    </location>
</feature>
<dbReference type="SUPFAM" id="SSF63829">
    <property type="entry name" value="Calcium-dependent phosphotriesterase"/>
    <property type="match status" value="1"/>
</dbReference>
<dbReference type="Proteomes" id="UP000603640">
    <property type="component" value="Unassembled WGS sequence"/>
</dbReference>
<dbReference type="InterPro" id="IPR055353">
    <property type="entry name" value="DUF7619"/>
</dbReference>
<evidence type="ECO:0000259" key="4">
    <source>
        <dbReference type="SMART" id="SM00429"/>
    </source>
</evidence>
<feature type="domain" description="IPT/TIG" evidence="4">
    <location>
        <begin position="1093"/>
        <end position="1175"/>
    </location>
</feature>
<gene>
    <name evidence="5" type="ORF">H8S84_04110</name>
</gene>
<evidence type="ECO:0000256" key="2">
    <source>
        <dbReference type="PROSITE-ProRule" id="PRU00504"/>
    </source>
</evidence>
<sequence>MRTALLLISFLIFTAPVFSQVKNYTPAYVLGNSLNNPYDLIIGNDGNIHVADSYTTRIFDTSGKFIKEHHQPGRYNDFNSSTGIAQDSQGNTYTLTGWGNTVHKISQDGSVTPMFGVAGSEPGQFNNPKGIAVDKEGNIYIADTQNHRIQKFDPDGNLILMFGSFGAEQGQFNMPTQLAFDKDGKLYIADSNNYRIQVFTKDGVFLRLIGSSTNPEAIFYPSDVTVDHNGNIYVADIAQYQIKVFNPQGALIKRIGKKGSNDGEFISQLSLAVDGAGFIYVADLIEPSRIQKFSPDGTFLMGFGQTGTEGGLIDSPLIAASDDVGNFFVANSISGLVKKYDTNGMHLLTFGGKGNLPGKFEGFLIDMKMDSHGNVYVLSNDAKGGIQKFNARGEFISRFAPFATTGQSEPEAPAKPIYMAIDPAGFIYVADSLYLYKYNPAGSFVSRLSFINNETGAPINFADYPINGRVPYEFDNNGLLYIALIKGIKIYELNGKHVRDFVPLDRAWGITAVGIDFDMHNNMFVTEHGYMKKYDPATGTLLANSTYHSHLVNYLRSKISVNATGTKVYVSGYQKTVTCFTDGSEAGNSNANYITGTIFQDSNDNCIKDSADPGLAGIIVEAAPGPYYAITDKSGKYTLEVKEGKYSITQILPASVVGKKINVCDPVQEIEFTSLGNVSNGLNFSNQFILSPNLSVSVSSTRRRRCFDSTTKLTYTNNGFAPANNAKVYFQLPKEVELLSADKPYTRISNGTYVFDAGTVNPGQTSVITIQDKVVCGDESIRGLTVCTKAWITPGNNGPVAPPTAVATITGKCDFEKGMVRFVLRNTGQLDMDTRKVFKLYLDGQLSTVEEYKLAAGDSLVLWIPNGGKTARLEAEQPTGSGDNTLASATVEACRITATPAPVPYSTGFVNAMPTDDEEAEVSEECLPIIDSYDPNDKLVSPVGLTEENYTPTGAALKYKIRFQNTGTDVAYRVVVVDTLSENLDLSTLELGSTSHTARFEVSGKGKPVLTWTFDNIMLSDSTTNEPGSHGYIQFSIKPKADLAEKTAVENFADIFFDFNSPVRTNTTVNRIYDMPPVVVDAVKLTREEIIATPAISSFAPAAGKYGAEVILSGSKFSATASQNKVYFNGVAATVVSASETELKVLVPASATATGQLKVVTADGTATSTEFFEVYQPPVLSSFSPIEGVIGSTVTLQGQQLSPTLIQSIKLSNYTCEIISNTANALVVKVPNEAVTGSFSITTIGGETVSASKYVVWHQPEISSLSKTTDIVGATIQIHGENFSPTAERNTVLFGNVKAQVLQATNTQLTVQVPQGAASGFVTVETPGGKATSTTYFDVIPGPVFVAMAPAIGTVGTTVEITGSHFLALGVQDEVTFNGEKAQVLEASESVFKVQVPRGATTGKIKIKGIGGEAVSTIDFVVEALTPAQAIDVFPNPTSGNFTISFLHADFDVQDVKIYTPVGELVHTASLIKPRPEKLEVNMEAAKPGMYLLQIRTDRGIVIKKLSVL</sequence>
<evidence type="ECO:0000313" key="6">
    <source>
        <dbReference type="Proteomes" id="UP000603640"/>
    </source>
</evidence>
<proteinExistence type="predicted"/>
<dbReference type="Pfam" id="PF24595">
    <property type="entry name" value="DUF7619"/>
    <property type="match status" value="1"/>
</dbReference>
<dbReference type="InterPro" id="IPR026444">
    <property type="entry name" value="Secre_tail"/>
</dbReference>
<dbReference type="PANTHER" id="PTHR24104:SF25">
    <property type="entry name" value="PROTEIN LIN-41"/>
    <property type="match status" value="1"/>
</dbReference>
<dbReference type="SMART" id="SM00429">
    <property type="entry name" value="IPT"/>
    <property type="match status" value="3"/>
</dbReference>
<dbReference type="EMBL" id="JACRVF010000001">
    <property type="protein sequence ID" value="MBC5992017.1"/>
    <property type="molecule type" value="Genomic_DNA"/>
</dbReference>
<feature type="repeat" description="NHL" evidence="2">
    <location>
        <begin position="162"/>
        <end position="202"/>
    </location>
</feature>
<evidence type="ECO:0000256" key="3">
    <source>
        <dbReference type="SAM" id="SignalP"/>
    </source>
</evidence>
<dbReference type="Pfam" id="PF01833">
    <property type="entry name" value="TIG"/>
    <property type="match status" value="4"/>
</dbReference>